<reference evidence="2 4" key="3">
    <citation type="journal article" date="2020" name="Biotechnol. Biofuels">
        <title>New insights from the biogas microbiome by comprehensive genome-resolved metagenomics of nearly 1600 species originating from multiple anaerobic digesters.</title>
        <authorList>
            <person name="Campanaro S."/>
            <person name="Treu L."/>
            <person name="Rodriguez-R L.M."/>
            <person name="Kovalovszki A."/>
            <person name="Ziels R.M."/>
            <person name="Maus I."/>
            <person name="Zhu X."/>
            <person name="Kougias P.G."/>
            <person name="Basile A."/>
            <person name="Luo G."/>
            <person name="Schluter A."/>
            <person name="Konstantinidis K.T."/>
            <person name="Angelidaki I."/>
        </authorList>
    </citation>
    <scope>NUCLEOTIDE SEQUENCE [LARGE SCALE GENOMIC DNA]</scope>
    <source>
        <strain evidence="2">AS22ysBPME_46</strain>
    </source>
</reference>
<dbReference type="EMBL" id="CP032683">
    <property type="protein sequence ID" value="AYK15140.1"/>
    <property type="molecule type" value="Genomic_DNA"/>
</dbReference>
<reference evidence="1 3" key="1">
    <citation type="journal article" date="2016" name="Int. J. Syst. Evol. Microbiol.">
        <title>Methanosarcina flavescens sp. nov., a methanogenic archaeon isolated from a full-scale anaerobic digester.</title>
        <authorList>
            <person name="Kern T."/>
            <person name="Fischer M.A."/>
            <person name="Deppenmeier U."/>
            <person name="Schmitz R.A."/>
            <person name="Rother M."/>
        </authorList>
    </citation>
    <scope>NUCLEOTIDE SEQUENCE [LARGE SCALE GENOMIC DNA]</scope>
    <source>
        <strain evidence="1 3">E03.2</strain>
    </source>
</reference>
<dbReference type="Proteomes" id="UP000053087">
    <property type="component" value="Chromosome"/>
</dbReference>
<sequence length="96" mass="11260">MRVDEKFKEMENVLLHRALYKACFEPGFTLCKLLSELSTNSALLLADTTCSLLEFINKYIRLLDFSIASRPLKGENKKINLCYKIKYRKNKIIIRQ</sequence>
<name>A0A660HS78_9EURY</name>
<dbReference type="RefSeq" id="WP_054299621.1">
    <property type="nucleotide sequence ID" value="NZ_CP032683.1"/>
</dbReference>
<evidence type="ECO:0000313" key="1">
    <source>
        <dbReference type="EMBL" id="AYK15140.1"/>
    </source>
</evidence>
<evidence type="ECO:0000313" key="4">
    <source>
        <dbReference type="Proteomes" id="UP000585579"/>
    </source>
</evidence>
<proteinExistence type="predicted"/>
<dbReference type="Proteomes" id="UP000585579">
    <property type="component" value="Unassembled WGS sequence"/>
</dbReference>
<evidence type="ECO:0000313" key="3">
    <source>
        <dbReference type="Proteomes" id="UP000053087"/>
    </source>
</evidence>
<dbReference type="OrthoDB" id="8907at2157"/>
<protein>
    <submittedName>
        <fullName evidence="1">Uncharacterized protein</fullName>
    </submittedName>
</protein>
<dbReference type="EMBL" id="JAAYQL010000023">
    <property type="protein sequence ID" value="NLK32046.1"/>
    <property type="molecule type" value="Genomic_DNA"/>
</dbReference>
<dbReference type="GeneID" id="53688034"/>
<gene>
    <name evidence="1" type="ORF">AOB57_007930</name>
    <name evidence="2" type="ORF">GX302_04195</name>
</gene>
<accession>A0A660HS78</accession>
<dbReference type="KEGG" id="mfz:AOB57_007930"/>
<dbReference type="AlphaFoldDB" id="A0A660HS78"/>
<keyword evidence="3" id="KW-1185">Reference proteome</keyword>
<organism evidence="1 3">
    <name type="scientific">Methanosarcina flavescens</name>
    <dbReference type="NCBI Taxonomy" id="1715806"/>
    <lineage>
        <taxon>Archaea</taxon>
        <taxon>Methanobacteriati</taxon>
        <taxon>Methanobacteriota</taxon>
        <taxon>Stenosarchaea group</taxon>
        <taxon>Methanomicrobia</taxon>
        <taxon>Methanosarcinales</taxon>
        <taxon>Methanosarcinaceae</taxon>
        <taxon>Methanosarcina</taxon>
    </lineage>
</organism>
<reference evidence="1" key="2">
    <citation type="submission" date="2018-10" db="EMBL/GenBank/DDBJ databases">
        <authorList>
            <person name="Fischer M.A."/>
            <person name="Kern T."/>
            <person name="Deppenmeier U."/>
            <person name="Schmitz R.A."/>
            <person name="Rother M."/>
        </authorList>
    </citation>
    <scope>NUCLEOTIDE SEQUENCE</scope>
    <source>
        <strain evidence="1">E03.2</strain>
    </source>
</reference>
<evidence type="ECO:0000313" key="2">
    <source>
        <dbReference type="EMBL" id="NLK32046.1"/>
    </source>
</evidence>